<name>F4Q3Q9_CACFS</name>
<evidence type="ECO:0000256" key="1">
    <source>
        <dbReference type="SAM" id="Phobius"/>
    </source>
</evidence>
<organism evidence="2 3">
    <name type="scientific">Cavenderia fasciculata</name>
    <name type="common">Slime mold</name>
    <name type="synonym">Dictyostelium fasciculatum</name>
    <dbReference type="NCBI Taxonomy" id="261658"/>
    <lineage>
        <taxon>Eukaryota</taxon>
        <taxon>Amoebozoa</taxon>
        <taxon>Evosea</taxon>
        <taxon>Eumycetozoa</taxon>
        <taxon>Dictyostelia</taxon>
        <taxon>Acytosteliales</taxon>
        <taxon>Cavenderiaceae</taxon>
        <taxon>Cavenderia</taxon>
    </lineage>
</organism>
<evidence type="ECO:0000313" key="2">
    <source>
        <dbReference type="EMBL" id="EGG16875.1"/>
    </source>
</evidence>
<accession>F4Q3Q9</accession>
<sequence>MKDRICSFTEKVYFLFLASVSMFLVLTLISPWHYYQECRFIDCVTTTLGQTDENAILGIEIQETQPVGSAVTDKVRVSYNLVAFSFLVVCHA</sequence>
<dbReference type="KEGG" id="dfa:DFA_07855"/>
<keyword evidence="1" id="KW-0472">Membrane</keyword>
<protein>
    <submittedName>
        <fullName evidence="2">Uncharacterized protein</fullName>
    </submittedName>
</protein>
<dbReference type="RefSeq" id="XP_004355349.1">
    <property type="nucleotide sequence ID" value="XM_004355297.1"/>
</dbReference>
<proteinExistence type="predicted"/>
<dbReference type="EMBL" id="GL883021">
    <property type="protein sequence ID" value="EGG16875.1"/>
    <property type="molecule type" value="Genomic_DNA"/>
</dbReference>
<reference evidence="3" key="1">
    <citation type="journal article" date="2011" name="Genome Res.">
        <title>Phylogeny-wide analysis of social amoeba genomes highlights ancient origins for complex intercellular communication.</title>
        <authorList>
            <person name="Heidel A.J."/>
            <person name="Lawal H.M."/>
            <person name="Felder M."/>
            <person name="Schilde C."/>
            <person name="Helps N.R."/>
            <person name="Tunggal B."/>
            <person name="Rivero F."/>
            <person name="John U."/>
            <person name="Schleicher M."/>
            <person name="Eichinger L."/>
            <person name="Platzer M."/>
            <person name="Noegel A.A."/>
            <person name="Schaap P."/>
            <person name="Gloeckner G."/>
        </authorList>
    </citation>
    <scope>NUCLEOTIDE SEQUENCE [LARGE SCALE GENOMIC DNA]</scope>
    <source>
        <strain evidence="3">SH3</strain>
    </source>
</reference>
<dbReference type="AlphaFoldDB" id="F4Q3Q9"/>
<dbReference type="GeneID" id="14868923"/>
<dbReference type="Proteomes" id="UP000007797">
    <property type="component" value="Unassembled WGS sequence"/>
</dbReference>
<keyword evidence="1" id="KW-0812">Transmembrane</keyword>
<feature type="transmembrane region" description="Helical" evidence="1">
    <location>
        <begin position="12"/>
        <end position="35"/>
    </location>
</feature>
<evidence type="ECO:0000313" key="3">
    <source>
        <dbReference type="Proteomes" id="UP000007797"/>
    </source>
</evidence>
<gene>
    <name evidence="2" type="ORF">DFA_07855</name>
</gene>
<keyword evidence="3" id="KW-1185">Reference proteome</keyword>
<keyword evidence="1" id="KW-1133">Transmembrane helix</keyword>